<organism evidence="2 3">
    <name type="scientific">Clonostachys rhizophaga</name>
    <dbReference type="NCBI Taxonomy" id="160324"/>
    <lineage>
        <taxon>Eukaryota</taxon>
        <taxon>Fungi</taxon>
        <taxon>Dikarya</taxon>
        <taxon>Ascomycota</taxon>
        <taxon>Pezizomycotina</taxon>
        <taxon>Sordariomycetes</taxon>
        <taxon>Hypocreomycetidae</taxon>
        <taxon>Hypocreales</taxon>
        <taxon>Bionectriaceae</taxon>
        <taxon>Clonostachys</taxon>
    </lineage>
</organism>
<evidence type="ECO:0000313" key="3">
    <source>
        <dbReference type="Proteomes" id="UP000696573"/>
    </source>
</evidence>
<feature type="compositionally biased region" description="Low complexity" evidence="1">
    <location>
        <begin position="59"/>
        <end position="68"/>
    </location>
</feature>
<gene>
    <name evidence="2" type="ORF">CRHIZ90672A_00014265</name>
</gene>
<comment type="caution">
    <text evidence="2">The sequence shown here is derived from an EMBL/GenBank/DDBJ whole genome shotgun (WGS) entry which is preliminary data.</text>
</comment>
<feature type="region of interest" description="Disordered" evidence="1">
    <location>
        <begin position="59"/>
        <end position="130"/>
    </location>
</feature>
<dbReference type="EMBL" id="CABFNQ020000736">
    <property type="protein sequence ID" value="CAH0028710.1"/>
    <property type="molecule type" value="Genomic_DNA"/>
</dbReference>
<feature type="compositionally biased region" description="Basic residues" evidence="1">
    <location>
        <begin position="77"/>
        <end position="97"/>
    </location>
</feature>
<evidence type="ECO:0000313" key="2">
    <source>
        <dbReference type="EMBL" id="CAH0028710.1"/>
    </source>
</evidence>
<feature type="compositionally biased region" description="Basic residues" evidence="1">
    <location>
        <begin position="1"/>
        <end position="11"/>
    </location>
</feature>
<dbReference type="OrthoDB" id="10633698at2759"/>
<accession>A0A9N9VUP8</accession>
<keyword evidence="3" id="KW-1185">Reference proteome</keyword>
<dbReference type="Proteomes" id="UP000696573">
    <property type="component" value="Unassembled WGS sequence"/>
</dbReference>
<proteinExistence type="predicted"/>
<dbReference type="AlphaFoldDB" id="A0A9N9VUP8"/>
<feature type="non-terminal residue" evidence="2">
    <location>
        <position position="130"/>
    </location>
</feature>
<protein>
    <submittedName>
        <fullName evidence="2">Uncharacterized protein</fullName>
    </submittedName>
</protein>
<name>A0A9N9VUP8_9HYPO</name>
<evidence type="ECO:0000256" key="1">
    <source>
        <dbReference type="SAM" id="MobiDB-lite"/>
    </source>
</evidence>
<feature type="region of interest" description="Disordered" evidence="1">
    <location>
        <begin position="1"/>
        <end position="22"/>
    </location>
</feature>
<reference evidence="2" key="1">
    <citation type="submission" date="2021-10" db="EMBL/GenBank/DDBJ databases">
        <authorList>
            <person name="Piombo E."/>
        </authorList>
    </citation>
    <scope>NUCLEOTIDE SEQUENCE</scope>
</reference>
<sequence length="130" mass="13492">MPPKRKGKGGNKRASITVDQPTADLSKVLTDFVSSGSNSTFTCGGAIPLADMAAARLPGGRAAAASPPRVDEDRPVDKKRKAAGGKRAGGKKRKMAKGKAEVAEPEAASTEQVLEPQPGAILVRWDRTDG</sequence>